<dbReference type="GO" id="GO:0006412">
    <property type="term" value="P:translation"/>
    <property type="evidence" value="ECO:0007669"/>
    <property type="project" value="UniProtKB-UniRule"/>
</dbReference>
<organism evidence="8 9">
    <name type="scientific">Desulfuribacillus alkaliarsenatis</name>
    <dbReference type="NCBI Taxonomy" id="766136"/>
    <lineage>
        <taxon>Bacteria</taxon>
        <taxon>Bacillati</taxon>
        <taxon>Bacillota</taxon>
        <taxon>Desulfuribacillia</taxon>
        <taxon>Desulfuribacillales</taxon>
        <taxon>Desulfuribacillaceae</taxon>
        <taxon>Desulfuribacillus</taxon>
    </lineage>
</organism>
<dbReference type="GO" id="GO:0005737">
    <property type="term" value="C:cytoplasm"/>
    <property type="evidence" value="ECO:0007669"/>
    <property type="project" value="UniProtKB-ARBA"/>
</dbReference>
<dbReference type="Pfam" id="PF00829">
    <property type="entry name" value="Ribosomal_L21p"/>
    <property type="match status" value="1"/>
</dbReference>
<dbReference type="STRING" id="766136.BHF68_01365"/>
<comment type="subunit">
    <text evidence="6">Part of the 50S ribosomal subunit. Contacts protein L20.</text>
</comment>
<dbReference type="InterPro" id="IPR036164">
    <property type="entry name" value="bL21-like_sf"/>
</dbReference>
<dbReference type="InterPro" id="IPR001787">
    <property type="entry name" value="Ribosomal_bL21"/>
</dbReference>
<dbReference type="RefSeq" id="WP_069641849.1">
    <property type="nucleotide sequence ID" value="NZ_MIJE01000001.1"/>
</dbReference>
<evidence type="ECO:0000313" key="8">
    <source>
        <dbReference type="EMBL" id="OEF98357.1"/>
    </source>
</evidence>
<comment type="similarity">
    <text evidence="1 6 7">Belongs to the bacterial ribosomal protein bL21 family.</text>
</comment>
<dbReference type="HAMAP" id="MF_01363">
    <property type="entry name" value="Ribosomal_bL21"/>
    <property type="match status" value="1"/>
</dbReference>
<keyword evidence="2 6" id="KW-0699">rRNA-binding</keyword>
<proteinExistence type="inferred from homology"/>
<accession>A0A1E5G590</accession>
<evidence type="ECO:0000313" key="9">
    <source>
        <dbReference type="Proteomes" id="UP000094296"/>
    </source>
</evidence>
<keyword evidence="5 6" id="KW-0687">Ribonucleoprotein</keyword>
<reference evidence="8 9" key="1">
    <citation type="submission" date="2016-09" db="EMBL/GenBank/DDBJ databases">
        <title>Draft genome sequence for the type strain of Desulfuribacillus alkaliarsenatis AHT28, an obligately anaerobic, sulfidogenic bacterium isolated from Russian soda lake sediments.</title>
        <authorList>
            <person name="Abin C.A."/>
            <person name="Hollibaugh J.T."/>
        </authorList>
    </citation>
    <scope>NUCLEOTIDE SEQUENCE [LARGE SCALE GENOMIC DNA]</scope>
    <source>
        <strain evidence="8 9">AHT28</strain>
    </source>
</reference>
<dbReference type="Proteomes" id="UP000094296">
    <property type="component" value="Unassembled WGS sequence"/>
</dbReference>
<dbReference type="GO" id="GO:0005840">
    <property type="term" value="C:ribosome"/>
    <property type="evidence" value="ECO:0007669"/>
    <property type="project" value="UniProtKB-KW"/>
</dbReference>
<dbReference type="PANTHER" id="PTHR21349">
    <property type="entry name" value="50S RIBOSOMAL PROTEIN L21"/>
    <property type="match status" value="1"/>
</dbReference>
<sequence>MYAIIETGGKQYKVEQGTELYIEKLDAEVGDSVSFDKVLLVSKDGQVQVGSPTVANATVTGKVEKNGRAKKIVVFKYKPKKNYSRKQGHRQPFTKVVIEAINA</sequence>
<evidence type="ECO:0000256" key="3">
    <source>
        <dbReference type="ARBA" id="ARBA00022884"/>
    </source>
</evidence>
<dbReference type="OrthoDB" id="9813334at2"/>
<name>A0A1E5G590_9FIRM</name>
<evidence type="ECO:0000256" key="1">
    <source>
        <dbReference type="ARBA" id="ARBA00008563"/>
    </source>
</evidence>
<keyword evidence="3 6" id="KW-0694">RNA-binding</keyword>
<gene>
    <name evidence="6" type="primary">rplU</name>
    <name evidence="8" type="ORF">BHF68_01365</name>
</gene>
<dbReference type="AlphaFoldDB" id="A0A1E5G590"/>
<evidence type="ECO:0000256" key="7">
    <source>
        <dbReference type="RuleBase" id="RU000562"/>
    </source>
</evidence>
<dbReference type="GO" id="GO:1990904">
    <property type="term" value="C:ribonucleoprotein complex"/>
    <property type="evidence" value="ECO:0007669"/>
    <property type="project" value="UniProtKB-KW"/>
</dbReference>
<comment type="caution">
    <text evidence="8">The sequence shown here is derived from an EMBL/GenBank/DDBJ whole genome shotgun (WGS) entry which is preliminary data.</text>
</comment>
<dbReference type="InterPro" id="IPR028909">
    <property type="entry name" value="bL21-like"/>
</dbReference>
<dbReference type="EMBL" id="MIJE01000001">
    <property type="protein sequence ID" value="OEF98357.1"/>
    <property type="molecule type" value="Genomic_DNA"/>
</dbReference>
<keyword evidence="4 6" id="KW-0689">Ribosomal protein</keyword>
<comment type="function">
    <text evidence="6 7">This protein binds to 23S rRNA in the presence of protein L20.</text>
</comment>
<evidence type="ECO:0000256" key="6">
    <source>
        <dbReference type="HAMAP-Rule" id="MF_01363"/>
    </source>
</evidence>
<evidence type="ECO:0000256" key="4">
    <source>
        <dbReference type="ARBA" id="ARBA00022980"/>
    </source>
</evidence>
<dbReference type="SUPFAM" id="SSF141091">
    <property type="entry name" value="L21p-like"/>
    <property type="match status" value="1"/>
</dbReference>
<evidence type="ECO:0000256" key="2">
    <source>
        <dbReference type="ARBA" id="ARBA00022730"/>
    </source>
</evidence>
<dbReference type="NCBIfam" id="TIGR00061">
    <property type="entry name" value="L21"/>
    <property type="match status" value="1"/>
</dbReference>
<protein>
    <recommendedName>
        <fullName evidence="6">Large ribosomal subunit protein bL21</fullName>
    </recommendedName>
</protein>
<keyword evidence="9" id="KW-1185">Reference proteome</keyword>
<dbReference type="InterPro" id="IPR018258">
    <property type="entry name" value="Ribosomal_bL21_CS"/>
</dbReference>
<dbReference type="GO" id="GO:0003735">
    <property type="term" value="F:structural constituent of ribosome"/>
    <property type="evidence" value="ECO:0007669"/>
    <property type="project" value="InterPro"/>
</dbReference>
<dbReference type="GO" id="GO:0019843">
    <property type="term" value="F:rRNA binding"/>
    <property type="evidence" value="ECO:0007669"/>
    <property type="project" value="UniProtKB-UniRule"/>
</dbReference>
<evidence type="ECO:0000256" key="5">
    <source>
        <dbReference type="ARBA" id="ARBA00023274"/>
    </source>
</evidence>
<dbReference type="PANTHER" id="PTHR21349:SF0">
    <property type="entry name" value="LARGE RIBOSOMAL SUBUNIT PROTEIN BL21M"/>
    <property type="match status" value="1"/>
</dbReference>
<dbReference type="PROSITE" id="PS01169">
    <property type="entry name" value="RIBOSOMAL_L21"/>
    <property type="match status" value="1"/>
</dbReference>